<organism evidence="2 3">
    <name type="scientific">Nonomuraea longicatena</name>
    <dbReference type="NCBI Taxonomy" id="83682"/>
    <lineage>
        <taxon>Bacteria</taxon>
        <taxon>Bacillati</taxon>
        <taxon>Actinomycetota</taxon>
        <taxon>Actinomycetes</taxon>
        <taxon>Streptosporangiales</taxon>
        <taxon>Streptosporangiaceae</taxon>
        <taxon>Nonomuraea</taxon>
    </lineage>
</organism>
<dbReference type="Proteomes" id="UP001501578">
    <property type="component" value="Unassembled WGS sequence"/>
</dbReference>
<accession>A0ABP4AG86</accession>
<proteinExistence type="predicted"/>
<feature type="signal peptide" evidence="1">
    <location>
        <begin position="1"/>
        <end position="32"/>
    </location>
</feature>
<dbReference type="EMBL" id="BAAAHQ010000023">
    <property type="protein sequence ID" value="GAA0935380.1"/>
    <property type="molecule type" value="Genomic_DNA"/>
</dbReference>
<keyword evidence="3" id="KW-1185">Reference proteome</keyword>
<sequence>MQFSRTKHRIAAAAFAAATAGLLMAAGGPALAAGPAAGLAPVPAAGSTLGEAAICVPEAPVCAEITGEPGAYRLSFTIRPAPQQQSVSFTVNGARASGSLQSGVSGNVLRGQFRPSTPLVRGDVACVLSGVHAPACATTP</sequence>
<dbReference type="RefSeq" id="WP_343951765.1">
    <property type="nucleotide sequence ID" value="NZ_BAAAHQ010000023.1"/>
</dbReference>
<evidence type="ECO:0008006" key="4">
    <source>
        <dbReference type="Google" id="ProtNLM"/>
    </source>
</evidence>
<feature type="chain" id="PRO_5045242894" description="Secreted protein" evidence="1">
    <location>
        <begin position="33"/>
        <end position="140"/>
    </location>
</feature>
<evidence type="ECO:0000256" key="1">
    <source>
        <dbReference type="SAM" id="SignalP"/>
    </source>
</evidence>
<protein>
    <recommendedName>
        <fullName evidence="4">Secreted protein</fullName>
    </recommendedName>
</protein>
<gene>
    <name evidence="2" type="ORF">GCM10009560_43430</name>
</gene>
<reference evidence="3" key="1">
    <citation type="journal article" date="2019" name="Int. J. Syst. Evol. Microbiol.">
        <title>The Global Catalogue of Microorganisms (GCM) 10K type strain sequencing project: providing services to taxonomists for standard genome sequencing and annotation.</title>
        <authorList>
            <consortium name="The Broad Institute Genomics Platform"/>
            <consortium name="The Broad Institute Genome Sequencing Center for Infectious Disease"/>
            <person name="Wu L."/>
            <person name="Ma J."/>
        </authorList>
    </citation>
    <scope>NUCLEOTIDE SEQUENCE [LARGE SCALE GENOMIC DNA]</scope>
    <source>
        <strain evidence="3">JCM 11136</strain>
    </source>
</reference>
<comment type="caution">
    <text evidence="2">The sequence shown here is derived from an EMBL/GenBank/DDBJ whole genome shotgun (WGS) entry which is preliminary data.</text>
</comment>
<evidence type="ECO:0000313" key="3">
    <source>
        <dbReference type="Proteomes" id="UP001501578"/>
    </source>
</evidence>
<evidence type="ECO:0000313" key="2">
    <source>
        <dbReference type="EMBL" id="GAA0935380.1"/>
    </source>
</evidence>
<keyword evidence="1" id="KW-0732">Signal</keyword>
<name>A0ABP4AG86_9ACTN</name>